<accession>A0ABQ2A5A4</accession>
<name>A0ABQ2A5A4_9BACL</name>
<reference evidence="2" key="1">
    <citation type="journal article" date="2019" name="Int. J. Syst. Evol. Microbiol.">
        <title>The Global Catalogue of Microorganisms (GCM) 10K type strain sequencing project: providing services to taxonomists for standard genome sequencing and annotation.</title>
        <authorList>
            <consortium name="The Broad Institute Genomics Platform"/>
            <consortium name="The Broad Institute Genome Sequencing Center for Infectious Disease"/>
            <person name="Wu L."/>
            <person name="Ma J."/>
        </authorList>
    </citation>
    <scope>NUCLEOTIDE SEQUENCE [LARGE SCALE GENOMIC DNA]</scope>
    <source>
        <strain evidence="2">CCM 8702</strain>
    </source>
</reference>
<evidence type="ECO:0000313" key="2">
    <source>
        <dbReference type="Proteomes" id="UP000605427"/>
    </source>
</evidence>
<protein>
    <submittedName>
        <fullName evidence="1">Uncharacterized protein</fullName>
    </submittedName>
</protein>
<sequence length="81" mass="8853">MDSHLILGAAREINGFEFAGSAGAGEGMIGRRFAPAVAMTLNMGVALFPVFPRRIRQISFELALFRLLECLFAICHGQITR</sequence>
<dbReference type="EMBL" id="BMDD01000005">
    <property type="protein sequence ID" value="GGH84304.1"/>
    <property type="molecule type" value="Genomic_DNA"/>
</dbReference>
<gene>
    <name evidence="1" type="ORF">GCM10007362_39050</name>
</gene>
<dbReference type="Proteomes" id="UP000605427">
    <property type="component" value="Unassembled WGS sequence"/>
</dbReference>
<proteinExistence type="predicted"/>
<organism evidence="1 2">
    <name type="scientific">Saccharibacillus endophyticus</name>
    <dbReference type="NCBI Taxonomy" id="2060666"/>
    <lineage>
        <taxon>Bacteria</taxon>
        <taxon>Bacillati</taxon>
        <taxon>Bacillota</taxon>
        <taxon>Bacilli</taxon>
        <taxon>Bacillales</taxon>
        <taxon>Paenibacillaceae</taxon>
        <taxon>Saccharibacillus</taxon>
    </lineage>
</organism>
<keyword evidence="2" id="KW-1185">Reference proteome</keyword>
<evidence type="ECO:0000313" key="1">
    <source>
        <dbReference type="EMBL" id="GGH84304.1"/>
    </source>
</evidence>
<comment type="caution">
    <text evidence="1">The sequence shown here is derived from an EMBL/GenBank/DDBJ whole genome shotgun (WGS) entry which is preliminary data.</text>
</comment>